<comment type="caution">
    <text evidence="3">The sequence shown here is derived from an EMBL/GenBank/DDBJ whole genome shotgun (WGS) entry which is preliminary data.</text>
</comment>
<feature type="compositionally biased region" description="Pro residues" evidence="1">
    <location>
        <begin position="178"/>
        <end position="192"/>
    </location>
</feature>
<name>A0A4R8RX23_9MYCO</name>
<keyword evidence="2" id="KW-0732">Signal</keyword>
<feature type="compositionally biased region" description="Pro residues" evidence="1">
    <location>
        <begin position="257"/>
        <end position="267"/>
    </location>
</feature>
<feature type="region of interest" description="Disordered" evidence="1">
    <location>
        <begin position="232"/>
        <end position="267"/>
    </location>
</feature>
<evidence type="ECO:0008006" key="5">
    <source>
        <dbReference type="Google" id="ProtNLM"/>
    </source>
</evidence>
<accession>A0A4R8RX23</accession>
<protein>
    <recommendedName>
        <fullName evidence="5">Lipoprotein</fullName>
    </recommendedName>
</protein>
<feature type="signal peptide" evidence="2">
    <location>
        <begin position="1"/>
        <end position="21"/>
    </location>
</feature>
<proteinExistence type="predicted"/>
<evidence type="ECO:0000256" key="1">
    <source>
        <dbReference type="SAM" id="MobiDB-lite"/>
    </source>
</evidence>
<reference evidence="3 4" key="1">
    <citation type="journal article" date="2019" name="Sci. Rep.">
        <title>Extended insight into the Mycobacterium chelonae-abscessus complex through whole genome sequencing of Mycobacterium salmoniphilum outbreak and Mycobacterium salmoniphilum-like strains.</title>
        <authorList>
            <person name="Behra P.R.K."/>
            <person name="Das S."/>
            <person name="Pettersson B.M.F."/>
            <person name="Shirreff L."/>
            <person name="DuCote T."/>
            <person name="Jacobsson K.G."/>
            <person name="Ennis D.G."/>
            <person name="Kirsebom L.A."/>
        </authorList>
    </citation>
    <scope>NUCLEOTIDE SEQUENCE [LARGE SCALE GENOMIC DNA]</scope>
    <source>
        <strain evidence="3 4">DE 4585</strain>
    </source>
</reference>
<evidence type="ECO:0000313" key="3">
    <source>
        <dbReference type="EMBL" id="TDZ79136.1"/>
    </source>
</evidence>
<gene>
    <name evidence="3" type="ORF">DE4585_02871</name>
</gene>
<sequence length="267" mass="28918" precursor="true">MTKRIRAIVVLILAAALTATGCRFFDRDQPEIQRWGGLLSELRVQWNAEPGIDLLTGPAVPVRAYMESRLLAEYMGGLQYAYPGFTDAVATDEMRGILGTGYRQPNVNYPTRSALVGNVRYRILSVRRSGRDLAITLCNYPYGIASQQNGTFASAGRAVGDTPGVYAMRVDLTSPAGEPSPPLPPQAGPAPAPGNNVFGGWQITGFLNDLFTSDSGFETVWPTYDADRQACIDKAPDPPERRAFLIDGEHPRSDFPTAPPSPGWPGS</sequence>
<dbReference type="PROSITE" id="PS51257">
    <property type="entry name" value="PROKAR_LIPOPROTEIN"/>
    <property type="match status" value="1"/>
</dbReference>
<dbReference type="RefSeq" id="WP_134071712.1">
    <property type="nucleotide sequence ID" value="NZ_PECH01000008.1"/>
</dbReference>
<organism evidence="3 4">
    <name type="scientific">Mycobacteroides salmoniphilum</name>
    <dbReference type="NCBI Taxonomy" id="404941"/>
    <lineage>
        <taxon>Bacteria</taxon>
        <taxon>Bacillati</taxon>
        <taxon>Actinomycetota</taxon>
        <taxon>Actinomycetes</taxon>
        <taxon>Mycobacteriales</taxon>
        <taxon>Mycobacteriaceae</taxon>
        <taxon>Mycobacteroides</taxon>
    </lineage>
</organism>
<dbReference type="AlphaFoldDB" id="A0A4R8RX23"/>
<evidence type="ECO:0000256" key="2">
    <source>
        <dbReference type="SAM" id="SignalP"/>
    </source>
</evidence>
<dbReference type="EMBL" id="PECH01000008">
    <property type="protein sequence ID" value="TDZ79136.1"/>
    <property type="molecule type" value="Genomic_DNA"/>
</dbReference>
<feature type="compositionally biased region" description="Basic and acidic residues" evidence="1">
    <location>
        <begin position="232"/>
        <end position="253"/>
    </location>
</feature>
<feature type="chain" id="PRO_5038512344" description="Lipoprotein" evidence="2">
    <location>
        <begin position="22"/>
        <end position="267"/>
    </location>
</feature>
<dbReference type="Proteomes" id="UP000295117">
    <property type="component" value="Unassembled WGS sequence"/>
</dbReference>
<evidence type="ECO:0000313" key="4">
    <source>
        <dbReference type="Proteomes" id="UP000295117"/>
    </source>
</evidence>
<feature type="region of interest" description="Disordered" evidence="1">
    <location>
        <begin position="172"/>
        <end position="195"/>
    </location>
</feature>